<dbReference type="InterPro" id="IPR011749">
    <property type="entry name" value="CHP02243"/>
</dbReference>
<dbReference type="EMBL" id="SRRU01000003">
    <property type="protein sequence ID" value="TGN84637.1"/>
    <property type="molecule type" value="Genomic_DNA"/>
</dbReference>
<dbReference type="GeneID" id="91530177"/>
<dbReference type="RefSeq" id="WP_135790860.1">
    <property type="nucleotide sequence ID" value="NZ_BNBQ01000003.1"/>
</dbReference>
<protein>
    <submittedName>
        <fullName evidence="1">Putative baseplate assembly protein</fullName>
    </submittedName>
</protein>
<accession>A0A4Z1DMY6</accession>
<sequence>MTPRSQRGRILPPDLDDRTWQDLAAQMRELRKKYTDRWTDESPSDIGMTLIELFAWLAEGVIFRLNQVPEKNYIAFLHLMGITRNPATPAAAALTFSTKAPSAQVSAGTQAQTVAAEGEAPIVFETDEGVTVLPTRLTTALSVTLDPDSGDVFYDDVSAALVGTPTGRLLVNVPGQGVTHLCLGFDEPVPPGTELLLRPRLYRPVPESPPGEVTWTHSVSEEEPESWPSLAPPGGLKSLHEGHVRLTAPATWAKQNPVADWPDVLPRGDSLFDEERFWIGMSIRNLGEPDLEIGLDRVLFNAAPAHTALTIRSPELLGTSTGEPFQVFALRNRPLYKRPDPKAPYADLVVQVGQGTPPVWEPWRMVPELLPGGDKVYRLDPVTGEISFGSHDDRRRQGRGSIPPAGSLIRAERYRYVASGTAGNVSPEQVVVLGTGPDGAMPAGLSGVTNLAAGTDGSDEEPIEETLRRAPEELKVRDRAVTADDFAFLAREATSDVWISRCLGPHPPSGPPWTFGGIDRAPGTVNVIVVPDQGERVDRPEPPPELVDAVVAYLDERRDLTVRLFVHGPRYLPVVADVSVVVWREAVRAGVEPAAVEAEVRERIAAFLHPTRGGPTGTGWEVGQHVFSSDLFRAVMPDDQVGFIQRITVAPGEPAYPGPRPEAFRDAEAGAAVQVADYELVCAGPATVDRRVDGE</sequence>
<dbReference type="NCBIfam" id="TIGR02243">
    <property type="entry name" value="putative baseplate assembly protein"/>
    <property type="match status" value="1"/>
</dbReference>
<dbReference type="Proteomes" id="UP000298513">
    <property type="component" value="Unassembled WGS sequence"/>
</dbReference>
<comment type="caution">
    <text evidence="1">The sequence shown here is derived from an EMBL/GenBank/DDBJ whole genome shotgun (WGS) entry which is preliminary data.</text>
</comment>
<organism evidence="1 2">
    <name type="scientific">Streptomyces griseoluteus</name>
    <dbReference type="NCBI Taxonomy" id="29306"/>
    <lineage>
        <taxon>Bacteria</taxon>
        <taxon>Bacillati</taxon>
        <taxon>Actinomycetota</taxon>
        <taxon>Actinomycetes</taxon>
        <taxon>Kitasatosporales</taxon>
        <taxon>Streptomycetaceae</taxon>
        <taxon>Streptomyces</taxon>
    </lineage>
</organism>
<dbReference type="AlphaFoldDB" id="A0A4Z1DMY6"/>
<name>A0A4Z1DMY6_STRGP</name>
<keyword evidence="2" id="KW-1185">Reference proteome</keyword>
<evidence type="ECO:0000313" key="2">
    <source>
        <dbReference type="Proteomes" id="UP000298513"/>
    </source>
</evidence>
<reference evidence="1 2" key="1">
    <citation type="submission" date="2019-04" db="EMBL/GenBank/DDBJ databases">
        <title>Streptomyces sp. nov. Bv016 isolated from bark of Buahinia variegata.</title>
        <authorList>
            <person name="Kanchanasin P."/>
            <person name="Tanasupawat S."/>
            <person name="Yuki M."/>
            <person name="Kudo T."/>
        </authorList>
    </citation>
    <scope>NUCLEOTIDE SEQUENCE [LARGE SCALE GENOMIC DNA]</scope>
    <source>
        <strain evidence="1 2">JCM 4765</strain>
    </source>
</reference>
<evidence type="ECO:0000313" key="1">
    <source>
        <dbReference type="EMBL" id="TGN84637.1"/>
    </source>
</evidence>
<proteinExistence type="predicted"/>
<gene>
    <name evidence="1" type="ORF">E5082_09620</name>
</gene>